<dbReference type="SUPFAM" id="SSF81872">
    <property type="entry name" value="BRCA2 helical domain"/>
    <property type="match status" value="1"/>
</dbReference>
<dbReference type="InterPro" id="IPR015187">
    <property type="entry name" value="BRCA2_OB_1"/>
</dbReference>
<dbReference type="STRING" id="1230383.A0A1M8A6K7"/>
<feature type="domain" description="BRCA2 OB1" evidence="2">
    <location>
        <begin position="443"/>
        <end position="556"/>
    </location>
</feature>
<dbReference type="GO" id="GO:0006355">
    <property type="term" value="P:regulation of DNA-templated transcription"/>
    <property type="evidence" value="ECO:0007669"/>
    <property type="project" value="TreeGrafter"/>
</dbReference>
<dbReference type="Gene3D" id="2.40.50.140">
    <property type="entry name" value="Nucleic acid-binding proteins"/>
    <property type="match status" value="2"/>
</dbReference>
<keyword evidence="4" id="KW-1185">Reference proteome</keyword>
<dbReference type="AlphaFoldDB" id="A0A1M8A6K7"/>
<reference evidence="4" key="1">
    <citation type="journal article" date="2017" name="Nucleic Acids Res.">
        <title>Proteogenomics produces comprehensive and highly accurate protein-coding gene annotation in a complete genome assembly of Malassezia sympodialis.</title>
        <authorList>
            <person name="Zhu Y."/>
            <person name="Engstroem P.G."/>
            <person name="Tellgren-Roth C."/>
            <person name="Baudo C.D."/>
            <person name="Kennell J.C."/>
            <person name="Sun S."/>
            <person name="Billmyre R.B."/>
            <person name="Schroeder M.S."/>
            <person name="Andersson A."/>
            <person name="Holm T."/>
            <person name="Sigurgeirsson B."/>
            <person name="Wu G."/>
            <person name="Sankaranarayanan S.R."/>
            <person name="Siddharthan R."/>
            <person name="Sanyal K."/>
            <person name="Lundeberg J."/>
            <person name="Nystedt B."/>
            <person name="Boekhout T."/>
            <person name="Dawson T.L. Jr."/>
            <person name="Heitman J."/>
            <person name="Scheynius A."/>
            <person name="Lehtioe J."/>
        </authorList>
    </citation>
    <scope>NUCLEOTIDE SEQUENCE [LARGE SCALE GENOMIC DNA]</scope>
    <source>
        <strain evidence="4">ATCC 42132</strain>
    </source>
</reference>
<protein>
    <recommendedName>
        <fullName evidence="2">BRCA2 OB1 domain-containing protein</fullName>
    </recommendedName>
</protein>
<dbReference type="InterPro" id="IPR015525">
    <property type="entry name" value="BRCA2"/>
</dbReference>
<evidence type="ECO:0000256" key="1">
    <source>
        <dbReference type="SAM" id="MobiDB-lite"/>
    </source>
</evidence>
<dbReference type="GO" id="GO:0000724">
    <property type="term" value="P:double-strand break repair via homologous recombination"/>
    <property type="evidence" value="ECO:0007669"/>
    <property type="project" value="InterPro"/>
</dbReference>
<dbReference type="VEuPathDB" id="FungiDB:MSYG_2289"/>
<dbReference type="SUPFAM" id="SSF50249">
    <property type="entry name" value="Nucleic acid-binding proteins"/>
    <property type="match status" value="2"/>
</dbReference>
<dbReference type="OrthoDB" id="21095at2759"/>
<dbReference type="EMBL" id="LT671823">
    <property type="protein sequence ID" value="SHO77947.1"/>
    <property type="molecule type" value="Genomic_DNA"/>
</dbReference>
<evidence type="ECO:0000313" key="3">
    <source>
        <dbReference type="EMBL" id="SHO77947.1"/>
    </source>
</evidence>
<dbReference type="InterPro" id="IPR012340">
    <property type="entry name" value="NA-bd_OB-fold"/>
</dbReference>
<dbReference type="Pfam" id="PF09103">
    <property type="entry name" value="BRCA-2_OB1"/>
    <property type="match status" value="1"/>
</dbReference>
<dbReference type="PANTHER" id="PTHR11289:SF0">
    <property type="entry name" value="BREAST CANCER TYPE 2 SUSCEPTIBILITY PROTEIN"/>
    <property type="match status" value="1"/>
</dbReference>
<evidence type="ECO:0000313" key="4">
    <source>
        <dbReference type="Proteomes" id="UP000186303"/>
    </source>
</evidence>
<dbReference type="Proteomes" id="UP000186303">
    <property type="component" value="Chromosome 3"/>
</dbReference>
<name>A0A1M8A6K7_MALS4</name>
<gene>
    <name evidence="3" type="ORF">MSYG_2289</name>
</gene>
<sequence>MISAEPSSLVHSHIKIERIHKSSSDKMGAAHPKIQDDMALAPHMVSPRPWKRHRSCIDAFPDLVQKSKDSRKTTEPPLDEIEDEFDLPLDADFFESLDESSWQLLETGSQRNDASNAASSISGDAQPSPESVLSSTIGFQKANGKQLPRPSATAMALAAKRLKLDDTDEFPFRGMENDTSSSTAASMPSHSERHLDRPATPAMIPQHGLFLPKQPIAHVTPPCTPAKRMQISMSPMRSPMLAGLAKPGSTGSPFPLRKQISLGITPRTYRTGLPSVKARSGFTPPFKKGVHPPSAQALQVSASLSPQALSVFDLSVPSVRIGYREAGLAPHVWKSEAEARAHGVPAEVCLILQDPMRASQYAFVRPDGTLRGAAEAHTELLELGATKAPLRWVQNHWQLILWKLAAYVASDPRQGQTYWTWDRVMRDLRYRYEREFHKKSFGVIKHLQEEPQPYTRPMVLCVHQILRFDDAGEESASLVLQLTDGWYKIRAELDAPLRRAVERRKIRIGHKLAIACAKHRSFGEGTHVLDAVHTSDLLLSSNATWFAAWDAKLGLQPHAFVSSLGRLVPDGGLVGQIDVVAERVYPVGYMEGELDAKGALVFRGPQYNAEEEQERQRAWEERCSCARAYLAEAAPRLDRAAAWLEARCHIEYEGLPTADVSAFVAALEKAEDPTEWLATHTSATAHASLPYLGTLLCAVRARAMAASQPGTAPYEAALRELCAPRQVKSFCTVRVREARATRRASRRTVLLTVWEPPALEPGARYEITHLAPTQGQAWRPRDTDADAFLSTTRETVVRRIARSGESLE</sequence>
<feature type="region of interest" description="Disordered" evidence="1">
    <location>
        <begin position="169"/>
        <end position="200"/>
    </location>
</feature>
<evidence type="ECO:0000259" key="2">
    <source>
        <dbReference type="Pfam" id="PF09103"/>
    </source>
</evidence>
<organism evidence="3 4">
    <name type="scientific">Malassezia sympodialis (strain ATCC 42132)</name>
    <name type="common">Atopic eczema-associated yeast</name>
    <dbReference type="NCBI Taxonomy" id="1230383"/>
    <lineage>
        <taxon>Eukaryota</taxon>
        <taxon>Fungi</taxon>
        <taxon>Dikarya</taxon>
        <taxon>Basidiomycota</taxon>
        <taxon>Ustilaginomycotina</taxon>
        <taxon>Malasseziomycetes</taxon>
        <taxon>Malasseziales</taxon>
        <taxon>Malasseziaceae</taxon>
        <taxon>Malassezia</taxon>
    </lineage>
</organism>
<accession>A0A1M8A6K7</accession>
<feature type="region of interest" description="Disordered" evidence="1">
    <location>
        <begin position="107"/>
        <end position="134"/>
    </location>
</feature>
<proteinExistence type="predicted"/>
<dbReference type="InterPro" id="IPR036315">
    <property type="entry name" value="BRCA2_hlx_sf"/>
</dbReference>
<dbReference type="PANTHER" id="PTHR11289">
    <property type="entry name" value="BREAST CANCER TYPE 2 SUSCEPTIBILITY PROTEIN BRCA2"/>
    <property type="match status" value="1"/>
</dbReference>